<evidence type="ECO:0000313" key="2">
    <source>
        <dbReference type="EMBL" id="TDT30870.1"/>
    </source>
</evidence>
<dbReference type="InterPro" id="IPR007138">
    <property type="entry name" value="ABM_dom"/>
</dbReference>
<proteinExistence type="predicted"/>
<dbReference type="InterPro" id="IPR050744">
    <property type="entry name" value="AI-2_Isomerase_LsrG"/>
</dbReference>
<sequence>MIFITAKFEVKPEYADDWPEIARSFTEATQAEPGCKWFFWSRSVDDPNIYVLVEAFADGEAGSAHVNSEHFQTAGKELPKYLRITPKVISQTIEQDDWDELGEMSVD</sequence>
<gene>
    <name evidence="2" type="ORF">CLV29_2276</name>
</gene>
<dbReference type="Proteomes" id="UP000295371">
    <property type="component" value="Unassembled WGS sequence"/>
</dbReference>
<dbReference type="PANTHER" id="PTHR33336">
    <property type="entry name" value="QUINOL MONOOXYGENASE YGIN-RELATED"/>
    <property type="match status" value="1"/>
</dbReference>
<reference evidence="2 3" key="1">
    <citation type="submission" date="2019-03" db="EMBL/GenBank/DDBJ databases">
        <title>Genomic Encyclopedia of Archaeal and Bacterial Type Strains, Phase II (KMG-II): from individual species to whole genera.</title>
        <authorList>
            <person name="Goeker M."/>
        </authorList>
    </citation>
    <scope>NUCLEOTIDE SEQUENCE [LARGE SCALE GENOMIC DNA]</scope>
    <source>
        <strain evidence="2 3">DSM 24323</strain>
    </source>
</reference>
<dbReference type="EMBL" id="SOAW01000002">
    <property type="protein sequence ID" value="TDT30870.1"/>
    <property type="molecule type" value="Genomic_DNA"/>
</dbReference>
<comment type="caution">
    <text evidence="2">The sequence shown here is derived from an EMBL/GenBank/DDBJ whole genome shotgun (WGS) entry which is preliminary data.</text>
</comment>
<dbReference type="PANTHER" id="PTHR33336:SF3">
    <property type="entry name" value="ABM DOMAIN-CONTAINING PROTEIN"/>
    <property type="match status" value="1"/>
</dbReference>
<dbReference type="GO" id="GO:0004497">
    <property type="term" value="F:monooxygenase activity"/>
    <property type="evidence" value="ECO:0007669"/>
    <property type="project" value="UniProtKB-KW"/>
</dbReference>
<dbReference type="Gene3D" id="3.30.70.100">
    <property type="match status" value="1"/>
</dbReference>
<evidence type="ECO:0000313" key="3">
    <source>
        <dbReference type="Proteomes" id="UP000295371"/>
    </source>
</evidence>
<dbReference type="RefSeq" id="WP_133755217.1">
    <property type="nucleotide sequence ID" value="NZ_CP171129.1"/>
</dbReference>
<dbReference type="SUPFAM" id="SSF54909">
    <property type="entry name" value="Dimeric alpha+beta barrel"/>
    <property type="match status" value="1"/>
</dbReference>
<protein>
    <submittedName>
        <fullName evidence="2">Quinol monooxygenase YgiN</fullName>
    </submittedName>
</protein>
<evidence type="ECO:0000259" key="1">
    <source>
        <dbReference type="PROSITE" id="PS51725"/>
    </source>
</evidence>
<dbReference type="AlphaFoldDB" id="A0A4R7J192"/>
<organism evidence="2 3">
    <name type="scientific">Naumannella halotolerans</name>
    <dbReference type="NCBI Taxonomy" id="993414"/>
    <lineage>
        <taxon>Bacteria</taxon>
        <taxon>Bacillati</taxon>
        <taxon>Actinomycetota</taxon>
        <taxon>Actinomycetes</taxon>
        <taxon>Propionibacteriales</taxon>
        <taxon>Propionibacteriaceae</taxon>
        <taxon>Naumannella</taxon>
    </lineage>
</organism>
<dbReference type="InterPro" id="IPR011008">
    <property type="entry name" value="Dimeric_a/b-barrel"/>
</dbReference>
<keyword evidence="2" id="KW-0560">Oxidoreductase</keyword>
<dbReference type="PROSITE" id="PS51725">
    <property type="entry name" value="ABM"/>
    <property type="match status" value="1"/>
</dbReference>
<accession>A0A4R7J192</accession>
<dbReference type="OrthoDB" id="8452260at2"/>
<keyword evidence="2" id="KW-0503">Monooxygenase</keyword>
<keyword evidence="3" id="KW-1185">Reference proteome</keyword>
<name>A0A4R7J192_9ACTN</name>
<dbReference type="Pfam" id="PF03992">
    <property type="entry name" value="ABM"/>
    <property type="match status" value="1"/>
</dbReference>
<feature type="domain" description="ABM" evidence="1">
    <location>
        <begin position="2"/>
        <end position="92"/>
    </location>
</feature>